<evidence type="ECO:0000259" key="6">
    <source>
        <dbReference type="Pfam" id="PF07635"/>
    </source>
</evidence>
<feature type="domain" description="DUF1588" evidence="4">
    <location>
        <begin position="705"/>
        <end position="803"/>
    </location>
</feature>
<dbReference type="Pfam" id="PF07626">
    <property type="entry name" value="PSD3"/>
    <property type="match status" value="1"/>
</dbReference>
<keyword evidence="1" id="KW-0732">Signal</keyword>
<accession>A0A5C6M6D8</accession>
<evidence type="ECO:0000259" key="7">
    <source>
        <dbReference type="Pfam" id="PF07637"/>
    </source>
</evidence>
<dbReference type="InterPro" id="IPR013039">
    <property type="entry name" value="DUF1588"/>
</dbReference>
<feature type="domain" description="Cytochrome C Planctomycete-type" evidence="6">
    <location>
        <begin position="83"/>
        <end position="130"/>
    </location>
</feature>
<evidence type="ECO:0000313" key="9">
    <source>
        <dbReference type="Proteomes" id="UP000321083"/>
    </source>
</evidence>
<dbReference type="InterPro" id="IPR013042">
    <property type="entry name" value="DUF1592"/>
</dbReference>
<proteinExistence type="predicted"/>
<comment type="caution">
    <text evidence="8">The sequence shown here is derived from an EMBL/GenBank/DDBJ whole genome shotgun (WGS) entry which is preliminary data.</text>
</comment>
<gene>
    <name evidence="8" type="ORF">E3A20_10850</name>
</gene>
<feature type="domain" description="DUF1592" evidence="5">
    <location>
        <begin position="559"/>
        <end position="686"/>
    </location>
</feature>
<dbReference type="Pfam" id="PF07637">
    <property type="entry name" value="PSD5"/>
    <property type="match status" value="1"/>
</dbReference>
<dbReference type="Proteomes" id="UP000321083">
    <property type="component" value="Unassembled WGS sequence"/>
</dbReference>
<dbReference type="InterPro" id="IPR011478">
    <property type="entry name" value="DUF1585"/>
</dbReference>
<protein>
    <recommendedName>
        <fullName evidence="10">Cytochrome c domain-containing protein</fullName>
    </recommendedName>
</protein>
<dbReference type="Pfam" id="PF07635">
    <property type="entry name" value="PSCyt1"/>
    <property type="match status" value="1"/>
</dbReference>
<name>A0A5C6M6D8_9PLAN</name>
<reference evidence="8 9" key="1">
    <citation type="submission" date="2019-08" db="EMBL/GenBank/DDBJ databases">
        <title>100 year-old enigma solved: identification of Planctomyces bekefii, the type genus and species of the phylum Planctomycetes.</title>
        <authorList>
            <person name="Svetlana D.N."/>
            <person name="Overmann J."/>
        </authorList>
    </citation>
    <scope>NUCLEOTIDE SEQUENCE [LARGE SCALE GENOMIC DNA]</scope>
    <source>
        <strain evidence="8">Phe10_nw2017</strain>
    </source>
</reference>
<evidence type="ECO:0000259" key="5">
    <source>
        <dbReference type="Pfam" id="PF07631"/>
    </source>
</evidence>
<dbReference type="PROSITE" id="PS51257">
    <property type="entry name" value="PROKAR_LIPOPROTEIN"/>
    <property type="match status" value="1"/>
</dbReference>
<dbReference type="EMBL" id="SRHE01000178">
    <property type="protein sequence ID" value="TWW09787.1"/>
    <property type="molecule type" value="Genomic_DNA"/>
</dbReference>
<dbReference type="AlphaFoldDB" id="A0A5C6M6D8"/>
<reference evidence="8 9" key="2">
    <citation type="submission" date="2019-08" db="EMBL/GenBank/DDBJ databases">
        <authorList>
            <person name="Henke P."/>
        </authorList>
    </citation>
    <scope>NUCLEOTIDE SEQUENCE [LARGE SCALE GENOMIC DNA]</scope>
    <source>
        <strain evidence="8">Phe10_nw2017</strain>
    </source>
</reference>
<evidence type="ECO:0000259" key="2">
    <source>
        <dbReference type="Pfam" id="PF07624"/>
    </source>
</evidence>
<dbReference type="InterPro" id="IPR013036">
    <property type="entry name" value="DUF1587"/>
</dbReference>
<dbReference type="GO" id="GO:0009055">
    <property type="term" value="F:electron transfer activity"/>
    <property type="evidence" value="ECO:0007669"/>
    <property type="project" value="InterPro"/>
</dbReference>
<dbReference type="Pfam" id="PF07624">
    <property type="entry name" value="PSD2"/>
    <property type="match status" value="1"/>
</dbReference>
<feature type="domain" description="DUF1595" evidence="7">
    <location>
        <begin position="490"/>
        <end position="550"/>
    </location>
</feature>
<dbReference type="Gene3D" id="1.10.760.10">
    <property type="entry name" value="Cytochrome c-like domain"/>
    <property type="match status" value="1"/>
</dbReference>
<dbReference type="SUPFAM" id="SSF46626">
    <property type="entry name" value="Cytochrome c"/>
    <property type="match status" value="1"/>
</dbReference>
<dbReference type="Pfam" id="PF07627">
    <property type="entry name" value="PSCyt3"/>
    <property type="match status" value="1"/>
</dbReference>
<organism evidence="8 9">
    <name type="scientific">Planctomyces bekefii</name>
    <dbReference type="NCBI Taxonomy" id="1653850"/>
    <lineage>
        <taxon>Bacteria</taxon>
        <taxon>Pseudomonadati</taxon>
        <taxon>Planctomycetota</taxon>
        <taxon>Planctomycetia</taxon>
        <taxon>Planctomycetales</taxon>
        <taxon>Planctomycetaceae</taxon>
        <taxon>Planctomyces</taxon>
    </lineage>
</organism>
<evidence type="ECO:0000259" key="3">
    <source>
        <dbReference type="Pfam" id="PF07626"/>
    </source>
</evidence>
<feature type="chain" id="PRO_5022682189" description="Cytochrome c domain-containing protein" evidence="1">
    <location>
        <begin position="30"/>
        <end position="894"/>
    </location>
</feature>
<dbReference type="InterPro" id="IPR011429">
    <property type="entry name" value="Cyt_c_Planctomycete-type"/>
</dbReference>
<feature type="domain" description="DUF1585" evidence="2">
    <location>
        <begin position="821"/>
        <end position="891"/>
    </location>
</feature>
<dbReference type="Pfam" id="PF07631">
    <property type="entry name" value="PSD4"/>
    <property type="match status" value="1"/>
</dbReference>
<feature type="signal peptide" evidence="1">
    <location>
        <begin position="1"/>
        <end position="29"/>
    </location>
</feature>
<dbReference type="InterPro" id="IPR013043">
    <property type="entry name" value="DUF1595"/>
</dbReference>
<evidence type="ECO:0000313" key="8">
    <source>
        <dbReference type="EMBL" id="TWW09787.1"/>
    </source>
</evidence>
<evidence type="ECO:0000256" key="1">
    <source>
        <dbReference type="SAM" id="SignalP"/>
    </source>
</evidence>
<keyword evidence="9" id="KW-1185">Reference proteome</keyword>
<dbReference type="GO" id="GO:0020037">
    <property type="term" value="F:heme binding"/>
    <property type="evidence" value="ECO:0007669"/>
    <property type="project" value="InterPro"/>
</dbReference>
<sequence>MLRLSVPLPCCPLFSGLLACCLLCSDVFAGEDSDVRTLTQARQHGLAQSLLLTGAAPQATQSAPQADLATFREQIAPVLQRACVQCHGPDQQEGNIRIDTLNPDLLHGPDVSWWQEVSAVVSKHEMPPSGESELSAAERTQIVEWLSGELLSAAQVQRAQAGQSAFRRMTRYEINYALQDLLGLPWDFAKDLPPEPVSKDGFQNSAELLQMSVSQLQASREVFRGALRRAVVHGDRPKSLFWAASMHQASADEWAGLDGQQQKLREQHASDAQALQQALEQFQKQHSRAGGLQYLDRQTGLRTGIGWGYGGAQHAWPALDALPEAPAAGGRVAEVRPGQRLIVELGDRLPDAGPLLVRVRAWRSESEPGRDIPATLQLEFGWQASNDSQASMRASTYEPIVEATAEQPGWYEWRVELSEIEPRNLVRGTAKMGETPSPSELLRIINGSLDNVPVQIDYVEVTSSAWPVWPPESHRRLLEVPENLDEAAAATVVLERFMKLAWRGRVQPTDVQARVALFHAVRPECADFQEAILEVLASILASPRFLYLVETGGERGMRLDGHGLASRLSTFLWCSIPDEALLQSADSGALLQPAELRQQVQRMLADPRSERMSQQFVRQWLGLQLLDYLRVDNERYPRFEPALKQSMQQEPGHYFREVLVSNSSVLDFVHSDYAVVDPRLARHYGLPQQSGTGFRRVSLPLELGRGGLLTQAGLLAMNSDGRDSHPLKRGIWLLERILNDPPPPPPPAVPVIDLADPEILKLTLKQRLENHRSQPACYSCHARIDPWGIAFEEFDAVGAKRSQVQGQPVDAVAELYNRRVLAGAEGLKRYLLEERQDQFVTAIVSKVSAFALGRPLTFADRGQVDAISRQLRRQGDGLGDLIQLLCASELFQSR</sequence>
<evidence type="ECO:0000259" key="4">
    <source>
        <dbReference type="Pfam" id="PF07627"/>
    </source>
</evidence>
<feature type="domain" description="DUF1587" evidence="3">
    <location>
        <begin position="167"/>
        <end position="231"/>
    </location>
</feature>
<evidence type="ECO:0008006" key="10">
    <source>
        <dbReference type="Google" id="ProtNLM"/>
    </source>
</evidence>
<dbReference type="InterPro" id="IPR036909">
    <property type="entry name" value="Cyt_c-like_dom_sf"/>
</dbReference>